<reference evidence="3" key="2">
    <citation type="submission" date="2020-09" db="EMBL/GenBank/DDBJ databases">
        <authorList>
            <person name="Sun Q."/>
            <person name="Zhou Y."/>
        </authorList>
    </citation>
    <scope>NUCLEOTIDE SEQUENCE</scope>
    <source>
        <strain evidence="3">CGMCC 1.16548</strain>
    </source>
</reference>
<dbReference type="NCBIfam" id="NF004829">
    <property type="entry name" value="PRK06183.1-3"/>
    <property type="match status" value="1"/>
</dbReference>
<dbReference type="PANTHER" id="PTHR43476:SF3">
    <property type="entry name" value="FAD-BINDING MONOOXYGENASE"/>
    <property type="match status" value="1"/>
</dbReference>
<dbReference type="GO" id="GO:0019622">
    <property type="term" value="P:3-(3-hydroxy)phenylpropionate catabolic process"/>
    <property type="evidence" value="ECO:0007669"/>
    <property type="project" value="TreeGrafter"/>
</dbReference>
<protein>
    <submittedName>
        <fullName evidence="3">3-(3-hydroxyphenyl)propionate hydroxylase</fullName>
    </submittedName>
</protein>
<dbReference type="GO" id="GO:0008688">
    <property type="term" value="F:3-(3-hydroxyphenyl)propionate hydroxylase activity"/>
    <property type="evidence" value="ECO:0007669"/>
    <property type="project" value="TreeGrafter"/>
</dbReference>
<dbReference type="AlphaFoldDB" id="A0A8J3GRZ4"/>
<dbReference type="Gene3D" id="3.30.9.10">
    <property type="entry name" value="D-Amino Acid Oxidase, subunit A, domain 2"/>
    <property type="match status" value="1"/>
</dbReference>
<comment type="caution">
    <text evidence="3">The sequence shown here is derived from an EMBL/GenBank/DDBJ whole genome shotgun (WGS) entry which is preliminary data.</text>
</comment>
<dbReference type="GO" id="GO:0071949">
    <property type="term" value="F:FAD binding"/>
    <property type="evidence" value="ECO:0007669"/>
    <property type="project" value="InterPro"/>
</dbReference>
<dbReference type="RefSeq" id="WP_191283823.1">
    <property type="nucleotide sequence ID" value="NZ_BNAI01000006.1"/>
</dbReference>
<reference evidence="3" key="1">
    <citation type="journal article" date="2014" name="Int. J. Syst. Evol. Microbiol.">
        <title>Complete genome sequence of Corynebacterium casei LMG S-19264T (=DSM 44701T), isolated from a smear-ripened cheese.</title>
        <authorList>
            <consortium name="US DOE Joint Genome Institute (JGI-PGF)"/>
            <person name="Walter F."/>
            <person name="Albersmeier A."/>
            <person name="Kalinowski J."/>
            <person name="Ruckert C."/>
        </authorList>
    </citation>
    <scope>NUCLEOTIDE SEQUENCE</scope>
    <source>
        <strain evidence="3">CGMCC 1.16548</strain>
    </source>
</reference>
<dbReference type="EMBL" id="BNAI01000006">
    <property type="protein sequence ID" value="GHF22576.1"/>
    <property type="molecule type" value="Genomic_DNA"/>
</dbReference>
<keyword evidence="1" id="KW-0560">Oxidoreductase</keyword>
<proteinExistence type="predicted"/>
<feature type="domain" description="FAD-binding" evidence="2">
    <location>
        <begin position="4"/>
        <end position="343"/>
    </location>
</feature>
<evidence type="ECO:0000313" key="4">
    <source>
        <dbReference type="Proteomes" id="UP000617531"/>
    </source>
</evidence>
<evidence type="ECO:0000256" key="1">
    <source>
        <dbReference type="ARBA" id="ARBA00023002"/>
    </source>
</evidence>
<name>A0A8J3GRZ4_9MICO</name>
<evidence type="ECO:0000259" key="2">
    <source>
        <dbReference type="Pfam" id="PF01494"/>
    </source>
</evidence>
<dbReference type="PRINTS" id="PR00420">
    <property type="entry name" value="RNGMNOXGNASE"/>
</dbReference>
<evidence type="ECO:0000313" key="3">
    <source>
        <dbReference type="EMBL" id="GHF22576.1"/>
    </source>
</evidence>
<dbReference type="InterPro" id="IPR050631">
    <property type="entry name" value="PheA/TfdB_FAD_monoxygenase"/>
</dbReference>
<accession>A0A8J3GRZ4</accession>
<dbReference type="SUPFAM" id="SSF51905">
    <property type="entry name" value="FAD/NAD(P)-binding domain"/>
    <property type="match status" value="1"/>
</dbReference>
<dbReference type="InterPro" id="IPR002938">
    <property type="entry name" value="FAD-bd"/>
</dbReference>
<dbReference type="InterPro" id="IPR036188">
    <property type="entry name" value="FAD/NAD-bd_sf"/>
</dbReference>
<keyword evidence="4" id="KW-1185">Reference proteome</keyword>
<sequence>MDNYDVIVIGYGPVGQMASALLGQSGHKVAAFERHAQMYGLSRAGHIDDEIMRMLDRVGAGEEFREDAVEWELYDMRNKAFGGDLLMSLDWSVIGPHGYRSHWIFYQNNLELALNRQVEATGNVEINFSTELIAFDQDADGVTATVRSRVTGEERQVRAKYLLGADGANSSVRQALGIKTVEGAVGPNQLVIDTLQKRPLKFEFDNGQFADPEAPGCLFQLGKNHRRWEFTLREDEDPSDYTIDTVWERLKPWVGPEDVEILRWPIYRFRESMTTEWRRDRIFLLGDAAHTLWPFAGEGMCNGLRDAAALAWRLDLVLRGISDPTVLDSYEEDRKPNMQAWIDYSREIGLPCIIMDKEAAAHRDEFLFAVQKDPSIMPPPTAIPGPLAFARDGDPAAGLVAVQGQVTNAGPRGLLDDIAGRGFNLITMDRAVVDSLSDQERAVFERIGGHVVLVGAPGSGAPFEDVDGTFADWFASIGRIAVIARPDYYVYGSAADAADVHALVDAFSVSLGLKVNA</sequence>
<gene>
    <name evidence="3" type="primary">mhpA</name>
    <name evidence="3" type="ORF">GCM10011600_24630</name>
</gene>
<dbReference type="Gene3D" id="3.50.50.60">
    <property type="entry name" value="FAD/NAD(P)-binding domain"/>
    <property type="match status" value="1"/>
</dbReference>
<organism evidence="3 4">
    <name type="scientific">Pseudolysinimonas yzui</name>
    <dbReference type="NCBI Taxonomy" id="2708254"/>
    <lineage>
        <taxon>Bacteria</taxon>
        <taxon>Bacillati</taxon>
        <taxon>Actinomycetota</taxon>
        <taxon>Actinomycetes</taxon>
        <taxon>Micrococcales</taxon>
        <taxon>Microbacteriaceae</taxon>
        <taxon>Pseudolysinimonas</taxon>
    </lineage>
</organism>
<dbReference type="PANTHER" id="PTHR43476">
    <property type="entry name" value="3-(3-HYDROXY-PHENYL)PROPIONATE/3-HYDROXYCINNAMIC ACID HYDROXYLASE"/>
    <property type="match status" value="1"/>
</dbReference>
<dbReference type="Proteomes" id="UP000617531">
    <property type="component" value="Unassembled WGS sequence"/>
</dbReference>
<dbReference type="Pfam" id="PF01494">
    <property type="entry name" value="FAD_binding_3"/>
    <property type="match status" value="1"/>
</dbReference>